<dbReference type="NCBIfam" id="TIGR00675">
    <property type="entry name" value="dcm"/>
    <property type="match status" value="1"/>
</dbReference>
<dbReference type="InterPro" id="IPR029063">
    <property type="entry name" value="SAM-dependent_MTases_sf"/>
</dbReference>
<evidence type="ECO:0000313" key="9">
    <source>
        <dbReference type="EMBL" id="GAL56831.1"/>
    </source>
</evidence>
<accession>A0A090UWD7</accession>
<keyword evidence="10" id="KW-1185">Reference proteome</keyword>
<evidence type="ECO:0000256" key="6">
    <source>
        <dbReference type="PROSITE-ProRule" id="PRU01016"/>
    </source>
</evidence>
<evidence type="ECO:0000256" key="4">
    <source>
        <dbReference type="ARBA" id="ARBA00022747"/>
    </source>
</evidence>
<dbReference type="InterPro" id="IPR050750">
    <property type="entry name" value="C5-MTase"/>
</dbReference>
<dbReference type="OrthoDB" id="5288620at2"/>
<reference evidence="9 10" key="1">
    <citation type="submission" date="2014-09" db="EMBL/GenBank/DDBJ databases">
        <title>Whole genome shotgun sequence of Escherichia vulneris NBRC 102420.</title>
        <authorList>
            <person name="Yoshida Y."/>
            <person name="Hosoyama A."/>
            <person name="Tsuchikane K."/>
            <person name="Ohji S."/>
            <person name="Ichikawa N."/>
            <person name="Kimura A."/>
            <person name="Yamazoe A."/>
            <person name="Ezaki T."/>
            <person name="Fujita N."/>
        </authorList>
    </citation>
    <scope>NUCLEOTIDE SEQUENCE [LARGE SCALE GENOMIC DNA]</scope>
    <source>
        <strain evidence="9 10">NBRC 102420</strain>
    </source>
</reference>
<evidence type="ECO:0000256" key="5">
    <source>
        <dbReference type="ARBA" id="ARBA00047422"/>
    </source>
</evidence>
<dbReference type="GO" id="GO:0003886">
    <property type="term" value="F:DNA (cytosine-5-)-methyltransferase activity"/>
    <property type="evidence" value="ECO:0007669"/>
    <property type="project" value="UniProtKB-EC"/>
</dbReference>
<sequence length="453" mass="51648">MKSPSFKFIDLFAGLGGFHLALNRLGGQCVFAAEWQKHLQDLYQINFNLRPEGDITLISPSDVPIHDVLTAGFPCQPFSKAGEQLGFECTKQGDLFFNVVAILEQKKPSFFILENVPNLLKHDEGRTWKVIQEILGLGPKGLGYHIAAERFSPHHFGIPQIRERVYIIGSRKPLKDFSWPQRNPAETSIDNILDDHPANAKPLSTQVLDCLNVWADFLKRCPADVELPSYPLWSMEWGATYPYEENTPYALKEDYGIDGLKGFAGSHGRKIGYLRTLEERWLALPSHARTPQRKFPKWKVDFIRQNRQFYADNKEWIDSWRKDILKFPSSLQKLEWNVKGGKRDLWEYVLQFRASGVRVKRRNTAPSLIAMTDTQVPIIAWQRRYMTPEECARLQSLDELKALPSTPTKAFHALGNAVNSTVVERVARALLGDFIEQLPATGDSKISNEKVDA</sequence>
<evidence type="ECO:0000256" key="2">
    <source>
        <dbReference type="ARBA" id="ARBA00022679"/>
    </source>
</evidence>
<dbReference type="Proteomes" id="UP000029462">
    <property type="component" value="Unassembled WGS sequence"/>
</dbReference>
<dbReference type="RefSeq" id="WP_042388346.1">
    <property type="nucleotide sequence ID" value="NZ_BBMZ01000002.1"/>
</dbReference>
<dbReference type="PROSITE" id="PS51679">
    <property type="entry name" value="SAM_MT_C5"/>
    <property type="match status" value="1"/>
</dbReference>
<proteinExistence type="inferred from homology"/>
<dbReference type="SUPFAM" id="SSF53335">
    <property type="entry name" value="S-adenosyl-L-methionine-dependent methyltransferases"/>
    <property type="match status" value="1"/>
</dbReference>
<dbReference type="AlphaFoldDB" id="A0A090UWD7"/>
<dbReference type="PROSITE" id="PS00094">
    <property type="entry name" value="C5_MTASE_1"/>
    <property type="match status" value="1"/>
</dbReference>
<evidence type="ECO:0000256" key="1">
    <source>
        <dbReference type="ARBA" id="ARBA00022603"/>
    </source>
</evidence>
<keyword evidence="2 6" id="KW-0808">Transferase</keyword>
<dbReference type="InterPro" id="IPR018117">
    <property type="entry name" value="C5_DNA_meth_AS"/>
</dbReference>
<evidence type="ECO:0000313" key="10">
    <source>
        <dbReference type="Proteomes" id="UP000029462"/>
    </source>
</evidence>
<dbReference type="Pfam" id="PF00145">
    <property type="entry name" value="DNA_methylase"/>
    <property type="match status" value="2"/>
</dbReference>
<dbReference type="InterPro" id="IPR001525">
    <property type="entry name" value="C5_MeTfrase"/>
</dbReference>
<evidence type="ECO:0000256" key="3">
    <source>
        <dbReference type="ARBA" id="ARBA00022691"/>
    </source>
</evidence>
<organism evidence="9 10">
    <name type="scientific">Pseudescherichia vulneris NBRC 102420</name>
    <dbReference type="NCBI Taxonomy" id="1115515"/>
    <lineage>
        <taxon>Bacteria</taxon>
        <taxon>Pseudomonadati</taxon>
        <taxon>Pseudomonadota</taxon>
        <taxon>Gammaproteobacteria</taxon>
        <taxon>Enterobacterales</taxon>
        <taxon>Enterobacteriaceae</taxon>
        <taxon>Pseudescherichia</taxon>
    </lineage>
</organism>
<name>A0A090UWD7_PSEVU</name>
<gene>
    <name evidence="9" type="ORF">EV102420_02_04360</name>
</gene>
<dbReference type="Gene3D" id="3.90.120.10">
    <property type="entry name" value="DNA Methylase, subunit A, domain 2"/>
    <property type="match status" value="1"/>
</dbReference>
<dbReference type="PANTHER" id="PTHR46098:SF1">
    <property type="entry name" value="TRNA (CYTOSINE(38)-C(5))-METHYLTRANSFERASE"/>
    <property type="match status" value="1"/>
</dbReference>
<dbReference type="eggNOG" id="COG0270">
    <property type="taxonomic scope" value="Bacteria"/>
</dbReference>
<dbReference type="Gene3D" id="3.40.50.150">
    <property type="entry name" value="Vaccinia Virus protein VP39"/>
    <property type="match status" value="1"/>
</dbReference>
<feature type="active site" evidence="6">
    <location>
        <position position="75"/>
    </location>
</feature>
<dbReference type="EMBL" id="BBMZ01000002">
    <property type="protein sequence ID" value="GAL56831.1"/>
    <property type="molecule type" value="Genomic_DNA"/>
</dbReference>
<dbReference type="GO" id="GO:0032259">
    <property type="term" value="P:methylation"/>
    <property type="evidence" value="ECO:0007669"/>
    <property type="project" value="UniProtKB-KW"/>
</dbReference>
<evidence type="ECO:0000256" key="7">
    <source>
        <dbReference type="RuleBase" id="RU000416"/>
    </source>
</evidence>
<keyword evidence="4" id="KW-0680">Restriction system</keyword>
<dbReference type="EC" id="2.1.1.37" evidence="8"/>
<comment type="similarity">
    <text evidence="6 7">Belongs to the class I-like SAM-binding methyltransferase superfamily. C5-methyltransferase family.</text>
</comment>
<evidence type="ECO:0000256" key="8">
    <source>
        <dbReference type="RuleBase" id="RU000417"/>
    </source>
</evidence>
<keyword evidence="1 6" id="KW-0489">Methyltransferase</keyword>
<dbReference type="GO" id="GO:0009307">
    <property type="term" value="P:DNA restriction-modification system"/>
    <property type="evidence" value="ECO:0007669"/>
    <property type="project" value="UniProtKB-KW"/>
</dbReference>
<dbReference type="PRINTS" id="PR00105">
    <property type="entry name" value="C5METTRFRASE"/>
</dbReference>
<dbReference type="PANTHER" id="PTHR46098">
    <property type="entry name" value="TRNA (CYTOSINE(38)-C(5))-METHYLTRANSFERASE"/>
    <property type="match status" value="1"/>
</dbReference>
<comment type="caution">
    <text evidence="9">The sequence shown here is derived from an EMBL/GenBank/DDBJ whole genome shotgun (WGS) entry which is preliminary data.</text>
</comment>
<protein>
    <recommendedName>
        <fullName evidence="8">Cytosine-specific methyltransferase</fullName>
        <ecNumber evidence="8">2.1.1.37</ecNumber>
    </recommendedName>
</protein>
<keyword evidence="3 6" id="KW-0949">S-adenosyl-L-methionine</keyword>
<comment type="catalytic activity">
    <reaction evidence="5 8">
        <text>a 2'-deoxycytidine in DNA + S-adenosyl-L-methionine = a 5-methyl-2'-deoxycytidine in DNA + S-adenosyl-L-homocysteine + H(+)</text>
        <dbReference type="Rhea" id="RHEA:13681"/>
        <dbReference type="Rhea" id="RHEA-COMP:11369"/>
        <dbReference type="Rhea" id="RHEA-COMP:11370"/>
        <dbReference type="ChEBI" id="CHEBI:15378"/>
        <dbReference type="ChEBI" id="CHEBI:57856"/>
        <dbReference type="ChEBI" id="CHEBI:59789"/>
        <dbReference type="ChEBI" id="CHEBI:85452"/>
        <dbReference type="ChEBI" id="CHEBI:85454"/>
        <dbReference type="EC" id="2.1.1.37"/>
    </reaction>
</comment>
<dbReference type="STRING" id="1115515.EV102420_02_04360"/>